<organism evidence="4 5">
    <name type="scientific">Clostridium frigoris</name>
    <dbReference type="NCBI Taxonomy" id="205327"/>
    <lineage>
        <taxon>Bacteria</taxon>
        <taxon>Bacillati</taxon>
        <taxon>Bacillota</taxon>
        <taxon>Clostridia</taxon>
        <taxon>Eubacteriales</taxon>
        <taxon>Clostridiaceae</taxon>
        <taxon>Clostridium</taxon>
    </lineage>
</organism>
<dbReference type="CDD" id="cd03768">
    <property type="entry name" value="SR_ResInv"/>
    <property type="match status" value="1"/>
</dbReference>
<evidence type="ECO:0000256" key="2">
    <source>
        <dbReference type="PROSITE-ProRule" id="PRU10137"/>
    </source>
</evidence>
<name>A0ABS6BWB9_9CLOT</name>
<comment type="similarity">
    <text evidence="1">Belongs to the site-specific recombinase resolvase family.</text>
</comment>
<evidence type="ECO:0000259" key="3">
    <source>
        <dbReference type="PROSITE" id="PS51736"/>
    </source>
</evidence>
<feature type="domain" description="Resolvase/invertase-type recombinase catalytic" evidence="3">
    <location>
        <begin position="3"/>
        <end position="150"/>
    </location>
</feature>
<dbReference type="InterPro" id="IPR050639">
    <property type="entry name" value="SSR_resolvase"/>
</dbReference>
<evidence type="ECO:0000313" key="5">
    <source>
        <dbReference type="Proteomes" id="UP000776252"/>
    </source>
</evidence>
<dbReference type="PANTHER" id="PTHR30461:SF26">
    <property type="entry name" value="RESOLVASE HOMOLOG YNEB"/>
    <property type="match status" value="1"/>
</dbReference>
<evidence type="ECO:0000256" key="1">
    <source>
        <dbReference type="ARBA" id="ARBA00009913"/>
    </source>
</evidence>
<protein>
    <submittedName>
        <fullName evidence="4">Recombinase family protein</fullName>
    </submittedName>
</protein>
<dbReference type="PANTHER" id="PTHR30461">
    <property type="entry name" value="DNA-INVERTASE FROM LAMBDOID PROPHAGE"/>
    <property type="match status" value="1"/>
</dbReference>
<dbReference type="EMBL" id="JAHLDV010000034">
    <property type="protein sequence ID" value="MBU3160739.1"/>
    <property type="molecule type" value="Genomic_DNA"/>
</dbReference>
<keyword evidence="5" id="KW-1185">Reference proteome</keyword>
<proteinExistence type="inferred from homology"/>
<dbReference type="Pfam" id="PF00239">
    <property type="entry name" value="Resolvase"/>
    <property type="match status" value="1"/>
</dbReference>
<evidence type="ECO:0000313" key="4">
    <source>
        <dbReference type="EMBL" id="MBU3160739.1"/>
    </source>
</evidence>
<dbReference type="SMART" id="SM00857">
    <property type="entry name" value="Resolvase"/>
    <property type="match status" value="1"/>
</dbReference>
<dbReference type="InterPro" id="IPR006119">
    <property type="entry name" value="Resolv_N"/>
</dbReference>
<sequence length="217" mass="25813">MAKTMGYCRVSSIDQNETRQILKMKSLGIEDRYIFVDKQSGKDFNRPEYQLMKRFCEEDDLIYIDSLDRLGRNYDNIITEWKHITRIVNANIVCLDNETLFDSRKFKSMGDIGKLMEDQFLSLLSYVAEQERKQIKQRQAEGIVIAKSQGKYKGRKKIEINYKFENIYVKWKNGEITAVNAMVLLGFKRNTFYRRVKEYEINLEWQVKQNIILQSNN</sequence>
<dbReference type="RefSeq" id="WP_216150162.1">
    <property type="nucleotide sequence ID" value="NZ_JAHLDV010000034.1"/>
</dbReference>
<reference evidence="4 5" key="1">
    <citation type="submission" date="2021-06" db="EMBL/GenBank/DDBJ databases">
        <title>Clostridia strains as spoilage organisms.</title>
        <authorList>
            <person name="Wambui J."/>
            <person name="Stephan R."/>
            <person name="Stevens M.J.A."/>
        </authorList>
    </citation>
    <scope>NUCLEOTIDE SEQUENCE [LARGE SCALE GENOMIC DNA]</scope>
    <source>
        <strain evidence="4 5">DSM 14204</strain>
    </source>
</reference>
<feature type="active site" description="O-(5'-phospho-DNA)-serine intermediate" evidence="2">
    <location>
        <position position="11"/>
    </location>
</feature>
<comment type="caution">
    <text evidence="4">The sequence shown here is derived from an EMBL/GenBank/DDBJ whole genome shotgun (WGS) entry which is preliminary data.</text>
</comment>
<gene>
    <name evidence="4" type="ORF">KPL37_13400</name>
</gene>
<dbReference type="PROSITE" id="PS00397">
    <property type="entry name" value="RECOMBINASES_1"/>
    <property type="match status" value="1"/>
</dbReference>
<dbReference type="Proteomes" id="UP000776252">
    <property type="component" value="Unassembled WGS sequence"/>
</dbReference>
<dbReference type="PROSITE" id="PS51736">
    <property type="entry name" value="RECOMBINASES_3"/>
    <property type="match status" value="1"/>
</dbReference>
<dbReference type="InterPro" id="IPR006118">
    <property type="entry name" value="Recombinase_CS"/>
</dbReference>
<accession>A0ABS6BWB9</accession>